<dbReference type="UniPathway" id="UPA00659"/>
<dbReference type="SUPFAM" id="SSF48179">
    <property type="entry name" value="6-phosphogluconate dehydrogenase C-terminal domain-like"/>
    <property type="match status" value="2"/>
</dbReference>
<evidence type="ECO:0000256" key="3">
    <source>
        <dbReference type="ARBA" id="ARBA00022963"/>
    </source>
</evidence>
<dbReference type="Gene3D" id="3.40.50.720">
    <property type="entry name" value="NAD(P)-binding Rossmann-like Domain"/>
    <property type="match status" value="1"/>
</dbReference>
<evidence type="ECO:0000259" key="8">
    <source>
        <dbReference type="Pfam" id="PF00725"/>
    </source>
</evidence>
<dbReference type="STRING" id="897.B2D07_04445"/>
<dbReference type="OrthoDB" id="5389341at2"/>
<evidence type="ECO:0000256" key="7">
    <source>
        <dbReference type="ARBA" id="ARBA00049556"/>
    </source>
</evidence>
<proteinExistence type="predicted"/>
<keyword evidence="3" id="KW-0442">Lipid degradation</keyword>
<organism evidence="10 11">
    <name type="scientific">Desulfococcus multivorans DSM 2059</name>
    <dbReference type="NCBI Taxonomy" id="1121405"/>
    <lineage>
        <taxon>Bacteria</taxon>
        <taxon>Pseudomonadati</taxon>
        <taxon>Thermodesulfobacteriota</taxon>
        <taxon>Desulfobacteria</taxon>
        <taxon>Desulfobacterales</taxon>
        <taxon>Desulfococcaceae</taxon>
        <taxon>Desulfococcus</taxon>
    </lineage>
</organism>
<dbReference type="Pfam" id="PF02737">
    <property type="entry name" value="3HCDH_N"/>
    <property type="match status" value="1"/>
</dbReference>
<dbReference type="PANTHER" id="PTHR48075">
    <property type="entry name" value="3-HYDROXYACYL-COA DEHYDROGENASE FAMILY PROTEIN"/>
    <property type="match status" value="1"/>
</dbReference>
<dbReference type="InterPro" id="IPR001753">
    <property type="entry name" value="Enoyl-CoA_hydra/iso"/>
</dbReference>
<protein>
    <submittedName>
        <fullName evidence="10">3-hydroxyacyl-CoA dehydrogenase NAD-binding protein</fullName>
    </submittedName>
</protein>
<dbReference type="InterPro" id="IPR006108">
    <property type="entry name" value="3HC_DH_C"/>
</dbReference>
<comment type="caution">
    <text evidence="10">The sequence shown here is derived from an EMBL/GenBank/DDBJ whole genome shotgun (WGS) entry which is preliminary data.</text>
</comment>
<dbReference type="AlphaFoldDB" id="S7UX74"/>
<dbReference type="eggNOG" id="COG1250">
    <property type="taxonomic scope" value="Bacteria"/>
</dbReference>
<dbReference type="Gene3D" id="3.90.226.10">
    <property type="entry name" value="2-enoyl-CoA Hydratase, Chain A, domain 1"/>
    <property type="match status" value="1"/>
</dbReference>
<dbReference type="InterPro" id="IPR029045">
    <property type="entry name" value="ClpP/crotonase-like_dom_sf"/>
</dbReference>
<feature type="domain" description="3-hydroxyacyl-CoA dehydrogenase NAD binding" evidence="9">
    <location>
        <begin position="7"/>
        <end position="198"/>
    </location>
</feature>
<comment type="pathway">
    <text evidence="1">Lipid metabolism; fatty acid beta-oxidation.</text>
</comment>
<dbReference type="Pfam" id="PF00725">
    <property type="entry name" value="3HCDH"/>
    <property type="match status" value="1"/>
</dbReference>
<comment type="catalytic activity">
    <reaction evidence="7">
        <text>a (3S)-3-hydroxyacyl-CoA + NAD(+) = a 3-oxoacyl-CoA + NADH + H(+)</text>
        <dbReference type="Rhea" id="RHEA:22432"/>
        <dbReference type="ChEBI" id="CHEBI:15378"/>
        <dbReference type="ChEBI" id="CHEBI:57318"/>
        <dbReference type="ChEBI" id="CHEBI:57540"/>
        <dbReference type="ChEBI" id="CHEBI:57945"/>
        <dbReference type="ChEBI" id="CHEBI:90726"/>
        <dbReference type="EC" id="1.1.1.35"/>
    </reaction>
</comment>
<dbReference type="InterPro" id="IPR036291">
    <property type="entry name" value="NAD(P)-bd_dom_sf"/>
</dbReference>
<keyword evidence="11" id="KW-1185">Reference proteome</keyword>
<evidence type="ECO:0000256" key="4">
    <source>
        <dbReference type="ARBA" id="ARBA00023002"/>
    </source>
</evidence>
<evidence type="ECO:0000259" key="9">
    <source>
        <dbReference type="Pfam" id="PF02737"/>
    </source>
</evidence>
<keyword evidence="2" id="KW-0276">Fatty acid metabolism</keyword>
<gene>
    <name evidence="10" type="ORF">dsmv_0189</name>
</gene>
<name>S7UX74_DESML</name>
<dbReference type="SUPFAM" id="SSF51735">
    <property type="entry name" value="NAD(P)-binding Rossmann-fold domains"/>
    <property type="match status" value="1"/>
</dbReference>
<dbReference type="Proteomes" id="UP000014977">
    <property type="component" value="Unassembled WGS sequence"/>
</dbReference>
<keyword evidence="6" id="KW-0443">Lipid metabolism</keyword>
<dbReference type="InterPro" id="IPR008927">
    <property type="entry name" value="6-PGluconate_DH-like_C_sf"/>
</dbReference>
<dbReference type="PATRIC" id="fig|1121405.3.peg.2560"/>
<reference evidence="10 11" key="1">
    <citation type="journal article" date="2013" name="Genome Announc.">
        <title>Draft genome sequences for three mercury-methylating, sulfate-reducing bacteria.</title>
        <authorList>
            <person name="Brown S.D."/>
            <person name="Hurt R.A.Jr."/>
            <person name="Gilmour C.C."/>
            <person name="Elias D.A."/>
        </authorList>
    </citation>
    <scope>NUCLEOTIDE SEQUENCE [LARGE SCALE GENOMIC DNA]</scope>
    <source>
        <strain evidence="10 11">DSM 2059</strain>
    </source>
</reference>
<dbReference type="InterPro" id="IPR006176">
    <property type="entry name" value="3-OHacyl-CoA_DH_NAD-bd"/>
</dbReference>
<dbReference type="GO" id="GO:0070403">
    <property type="term" value="F:NAD+ binding"/>
    <property type="evidence" value="ECO:0007669"/>
    <property type="project" value="InterPro"/>
</dbReference>
<sequence length="801" mass="88218">MVRKIKKAAVIGSGVMGGGIAALLAGAGLKTLLLDIVPFDLDETEKKDPAARNRIVKAGFDALVKSRPALLMQPKDVDRITIGNLEDDFDQLKECDWIVEVVVENLKIKQALFQRIEPVRKSNAIVSSNTSGIPLKKMTEGLGTAFKQHFLGTHFFNPVRYMKLLEIIQGEETLPDILEFIADFGERTLGKGIVWAKDTPNFVGNRIGVHGIVKTMQFMVEDGLTIPEIDALFGPALGRPKTAMFKTTDLVGLDTMYHVAQNTYDLVPEDEQREAFKVPEFVTRMIDRKFLGKKAKSGFYKTEVTPEWKKVRKVINIDTLEYEEYENPDFPCLVAAKKAKTLPEKMKAVLYGDDRGARFAWKAMAWALIYAANRVPEISDTIVEIDNAMKWGYNFEMGPFETWEAIGIRRSVEKMDADGIPVPENIRKMLEQGYETFYRTDNGKRYFYDFASGDYQPVAVSDNVISLATLKAGGKTVDTCRSASLVDLGDGVFCCEFHSKMNAINAEIVDFISGALDHVDTHGVGLVIGNQAGGMPGAFSAGGDLFYMAGLAQTGKYDEIDTFLKKAQDGLQRARYAAFPVVAAPFGLTLGGGCEVCLAADRIVAHAELYMGLVEIGVGLLPAGGGCTNFWKKIVASIPDAVTGADLTTYFLPVFQAIAMAKVSSSAADARNIGFLGPNDRIVFNRDHQIGEAKKEVLRMVDEGYAPPVKRKIPVPGQAAQGMVHAELFNLQSGGFVSEYDVLLARRIAHVISGGDVRKDSRVDEELLLKLERDAFVDFWKNDKTAARVEHMLKTGKPLRN</sequence>
<evidence type="ECO:0000256" key="5">
    <source>
        <dbReference type="ARBA" id="ARBA00023027"/>
    </source>
</evidence>
<dbReference type="SUPFAM" id="SSF52096">
    <property type="entry name" value="ClpP/crotonase"/>
    <property type="match status" value="1"/>
</dbReference>
<dbReference type="CDD" id="cd06558">
    <property type="entry name" value="crotonase-like"/>
    <property type="match status" value="1"/>
</dbReference>
<dbReference type="Pfam" id="PF00378">
    <property type="entry name" value="ECH_1"/>
    <property type="match status" value="1"/>
</dbReference>
<evidence type="ECO:0000313" key="11">
    <source>
        <dbReference type="Proteomes" id="UP000014977"/>
    </source>
</evidence>
<accession>S7UX74</accession>
<evidence type="ECO:0000256" key="1">
    <source>
        <dbReference type="ARBA" id="ARBA00005005"/>
    </source>
</evidence>
<keyword evidence="4" id="KW-0560">Oxidoreductase</keyword>
<dbReference type="GO" id="GO:0006635">
    <property type="term" value="P:fatty acid beta-oxidation"/>
    <property type="evidence" value="ECO:0007669"/>
    <property type="project" value="UniProtKB-UniPathway"/>
</dbReference>
<evidence type="ECO:0000256" key="6">
    <source>
        <dbReference type="ARBA" id="ARBA00023098"/>
    </source>
</evidence>
<evidence type="ECO:0000256" key="2">
    <source>
        <dbReference type="ARBA" id="ARBA00022832"/>
    </source>
</evidence>
<dbReference type="RefSeq" id="WP_020876851.1">
    <property type="nucleotide sequence ID" value="NZ_ATHJ01000094.1"/>
</dbReference>
<feature type="domain" description="3-hydroxyacyl-CoA dehydrogenase C-terminal" evidence="8">
    <location>
        <begin position="202"/>
        <end position="301"/>
    </location>
</feature>
<evidence type="ECO:0000313" key="10">
    <source>
        <dbReference type="EMBL" id="EPR38779.1"/>
    </source>
</evidence>
<dbReference type="EMBL" id="ATHJ01000094">
    <property type="protein sequence ID" value="EPR38779.1"/>
    <property type="molecule type" value="Genomic_DNA"/>
</dbReference>
<dbReference type="Gene3D" id="1.10.1040.50">
    <property type="match status" value="1"/>
</dbReference>
<dbReference type="GO" id="GO:0003857">
    <property type="term" value="F:(3S)-3-hydroxyacyl-CoA dehydrogenase (NAD+) activity"/>
    <property type="evidence" value="ECO:0007669"/>
    <property type="project" value="UniProtKB-EC"/>
</dbReference>
<dbReference type="PANTHER" id="PTHR48075:SF7">
    <property type="entry name" value="3-HYDROXYACYL-COA DEHYDROGENASE-RELATED"/>
    <property type="match status" value="1"/>
</dbReference>
<keyword evidence="5" id="KW-0520">NAD</keyword>
<dbReference type="eggNOG" id="COG1024">
    <property type="taxonomic scope" value="Bacteria"/>
</dbReference>